<dbReference type="Pfam" id="PF08327">
    <property type="entry name" value="AHSA1"/>
    <property type="match status" value="1"/>
</dbReference>
<dbReference type="CDD" id="cd07814">
    <property type="entry name" value="SRPBCC_CalC_Aha1-like"/>
    <property type="match status" value="1"/>
</dbReference>
<proteinExistence type="inferred from homology"/>
<organism evidence="3 4">
    <name type="scientific">Cryobacterium luteum</name>
    <dbReference type="NCBI Taxonomy" id="1424661"/>
    <lineage>
        <taxon>Bacteria</taxon>
        <taxon>Bacillati</taxon>
        <taxon>Actinomycetota</taxon>
        <taxon>Actinomycetes</taxon>
        <taxon>Micrococcales</taxon>
        <taxon>Microbacteriaceae</taxon>
        <taxon>Cryobacterium</taxon>
    </lineage>
</organism>
<evidence type="ECO:0000259" key="2">
    <source>
        <dbReference type="Pfam" id="PF08327"/>
    </source>
</evidence>
<evidence type="ECO:0000313" key="3">
    <source>
        <dbReference type="EMBL" id="TFB82494.1"/>
    </source>
</evidence>
<sequence>MNANFTTTITVDATPQKAFDAINDVPGWWGRITGSTTAVGDEFVYVVPGLHYSGFRVTDIEPARRIAWLVTGSYLDFTVDKQEWNGTTVRFDIEEADGGTRVTFTHEGLEPEDECYDVCSNAWGMFVNGSLKAFIETGEGKPYSFDGDEALTAADHAELHHQVAEAARLANNAN</sequence>
<reference evidence="3 4" key="1">
    <citation type="submission" date="2019-03" db="EMBL/GenBank/DDBJ databases">
        <title>Genomics of glacier-inhabiting Cryobacterium strains.</title>
        <authorList>
            <person name="Liu Q."/>
            <person name="Xin Y.-H."/>
        </authorList>
    </citation>
    <scope>NUCLEOTIDE SEQUENCE [LARGE SCALE GENOMIC DNA]</scope>
    <source>
        <strain evidence="3 4">Hh15</strain>
    </source>
</reference>
<comment type="similarity">
    <text evidence="1">Belongs to the AHA1 family.</text>
</comment>
<protein>
    <submittedName>
        <fullName evidence="3">SRPBCC domain-containing protein</fullName>
    </submittedName>
</protein>
<dbReference type="InterPro" id="IPR013538">
    <property type="entry name" value="ASHA1/2-like_C"/>
</dbReference>
<comment type="caution">
    <text evidence="3">The sequence shown here is derived from an EMBL/GenBank/DDBJ whole genome shotgun (WGS) entry which is preliminary data.</text>
</comment>
<dbReference type="SUPFAM" id="SSF55961">
    <property type="entry name" value="Bet v1-like"/>
    <property type="match status" value="1"/>
</dbReference>
<dbReference type="InterPro" id="IPR023393">
    <property type="entry name" value="START-like_dom_sf"/>
</dbReference>
<feature type="domain" description="Activator of Hsp90 ATPase homologue 1/2-like C-terminal" evidence="2">
    <location>
        <begin position="39"/>
        <end position="135"/>
    </location>
</feature>
<accession>A0A1H8DGA4</accession>
<dbReference type="Gene3D" id="3.30.530.20">
    <property type="match status" value="1"/>
</dbReference>
<gene>
    <name evidence="3" type="ORF">E3O10_17380</name>
</gene>
<evidence type="ECO:0000313" key="4">
    <source>
        <dbReference type="Proteomes" id="UP000297654"/>
    </source>
</evidence>
<dbReference type="OrthoDB" id="287565at2"/>
<dbReference type="AlphaFoldDB" id="A0A1H8DGA4"/>
<name>A0A1H8DGA4_9MICO</name>
<dbReference type="RefSeq" id="WP_092108113.1">
    <property type="nucleotide sequence ID" value="NZ_FOCN01000003.1"/>
</dbReference>
<dbReference type="Proteomes" id="UP000297654">
    <property type="component" value="Unassembled WGS sequence"/>
</dbReference>
<dbReference type="STRING" id="1424661.SAMN05216281_103268"/>
<dbReference type="EMBL" id="SOFF01000058">
    <property type="protein sequence ID" value="TFB82494.1"/>
    <property type="molecule type" value="Genomic_DNA"/>
</dbReference>
<evidence type="ECO:0000256" key="1">
    <source>
        <dbReference type="ARBA" id="ARBA00006817"/>
    </source>
</evidence>
<keyword evidence="4" id="KW-1185">Reference proteome</keyword>